<sequence>MPCFCVLCLKTFFLQEQNVKTVDAESPQRPMTEEAGVSLNELAYRRFKQALVTLSYKPGEYLNTAQVMNDLDMGRTPINQAIHRLANEGLLQVIPRKGVMVSPLSMDDALELIEVRLANEMLCMQLASQRITERQIATLTELNRQIEAASQERDRVRMMTLDHEFHQELAQIAGNNMLADILSVLHARAQRFWASTLSREGHMREVIDEHRAIIAALAAQDSAAAAEAAQAHILSFRSALLHDG</sequence>
<dbReference type="SMART" id="SM00895">
    <property type="entry name" value="FCD"/>
    <property type="match status" value="1"/>
</dbReference>
<dbReference type="KEGG" id="smar:SM39_3502"/>
<evidence type="ECO:0000256" key="1">
    <source>
        <dbReference type="ARBA" id="ARBA00023015"/>
    </source>
</evidence>
<name>A0AAT9E7P9_SERMA</name>
<feature type="domain" description="HTH gntR-type" evidence="5">
    <location>
        <begin position="37"/>
        <end position="104"/>
    </location>
</feature>
<dbReference type="PANTHER" id="PTHR43537:SF45">
    <property type="entry name" value="GNTR FAMILY REGULATORY PROTEIN"/>
    <property type="match status" value="1"/>
</dbReference>
<dbReference type="InterPro" id="IPR011711">
    <property type="entry name" value="GntR_C"/>
</dbReference>
<protein>
    <submittedName>
        <fullName evidence="6">GntR-family transcriptional regulator</fullName>
    </submittedName>
</protein>
<reference evidence="6" key="1">
    <citation type="journal article" date="2014" name="Genome Biol. Evol.">
        <title>Genome evolution and plasticity of Serratia marcescens, an important multidrug-resistant nosocomial pathogen.</title>
        <authorList>
            <person name="Iguchi A."/>
            <person name="Nagaya Y."/>
            <person name="Pradel E."/>
            <person name="Ooka T."/>
            <person name="Ogura Y."/>
            <person name="Katsura K."/>
            <person name="Kurokawa K."/>
            <person name="Oshima K."/>
            <person name="Hattori M."/>
            <person name="Parkhill J."/>
            <person name="Sebaihia M."/>
            <person name="Coulthurst S.J."/>
            <person name="Gotoh N."/>
            <person name="Thomson N.R."/>
            <person name="Ewbank J.J."/>
            <person name="Hayashi T."/>
        </authorList>
    </citation>
    <scope>NUCLEOTIDE SEQUENCE</scope>
    <source>
        <strain evidence="6">SM39</strain>
    </source>
</reference>
<organism evidence="6">
    <name type="scientific">Serratia marcescens SM39</name>
    <dbReference type="NCBI Taxonomy" id="1334564"/>
    <lineage>
        <taxon>Bacteria</taxon>
        <taxon>Pseudomonadati</taxon>
        <taxon>Pseudomonadota</taxon>
        <taxon>Gammaproteobacteria</taxon>
        <taxon>Enterobacterales</taxon>
        <taxon>Yersiniaceae</taxon>
        <taxon>Serratia</taxon>
    </lineage>
</organism>
<dbReference type="Pfam" id="PF00392">
    <property type="entry name" value="GntR"/>
    <property type="match status" value="1"/>
</dbReference>
<evidence type="ECO:0000256" key="3">
    <source>
        <dbReference type="ARBA" id="ARBA00023163"/>
    </source>
</evidence>
<dbReference type="Gene3D" id="1.10.10.10">
    <property type="entry name" value="Winged helix-like DNA-binding domain superfamily/Winged helix DNA-binding domain"/>
    <property type="match status" value="1"/>
</dbReference>
<gene>
    <name evidence="6" type="ORF">SM39_3502</name>
</gene>
<evidence type="ECO:0000256" key="2">
    <source>
        <dbReference type="ARBA" id="ARBA00023125"/>
    </source>
</evidence>
<keyword evidence="3" id="KW-0804">Transcription</keyword>
<dbReference type="Pfam" id="PF07729">
    <property type="entry name" value="FCD"/>
    <property type="match status" value="1"/>
</dbReference>
<keyword evidence="1" id="KW-0805">Transcription regulation</keyword>
<dbReference type="AlphaFoldDB" id="A0AAT9E7P9"/>
<dbReference type="InterPro" id="IPR036390">
    <property type="entry name" value="WH_DNA-bd_sf"/>
</dbReference>
<evidence type="ECO:0000259" key="5">
    <source>
        <dbReference type="PROSITE" id="PS50949"/>
    </source>
</evidence>
<dbReference type="EMBL" id="AP013063">
    <property type="protein sequence ID" value="BAO35458.1"/>
    <property type="molecule type" value="Genomic_DNA"/>
</dbReference>
<keyword evidence="2" id="KW-0238">DNA-binding</keyword>
<dbReference type="GO" id="GO:0003677">
    <property type="term" value="F:DNA binding"/>
    <property type="evidence" value="ECO:0007669"/>
    <property type="project" value="UniProtKB-KW"/>
</dbReference>
<dbReference type="InterPro" id="IPR036388">
    <property type="entry name" value="WH-like_DNA-bd_sf"/>
</dbReference>
<dbReference type="PANTHER" id="PTHR43537">
    <property type="entry name" value="TRANSCRIPTIONAL REGULATOR, GNTR FAMILY"/>
    <property type="match status" value="1"/>
</dbReference>
<dbReference type="PROSITE" id="PS50949">
    <property type="entry name" value="HTH_GNTR"/>
    <property type="match status" value="1"/>
</dbReference>
<dbReference type="SUPFAM" id="SSF48008">
    <property type="entry name" value="GntR ligand-binding domain-like"/>
    <property type="match status" value="1"/>
</dbReference>
<accession>A0AAT9E7P9</accession>
<dbReference type="SUPFAM" id="SSF46785">
    <property type="entry name" value="Winged helix' DNA-binding domain"/>
    <property type="match status" value="1"/>
</dbReference>
<keyword evidence="4" id="KW-0175">Coiled coil</keyword>
<dbReference type="InterPro" id="IPR008920">
    <property type="entry name" value="TF_FadR/GntR_C"/>
</dbReference>
<dbReference type="Gene3D" id="1.20.120.530">
    <property type="entry name" value="GntR ligand-binding domain-like"/>
    <property type="match status" value="1"/>
</dbReference>
<dbReference type="InterPro" id="IPR000524">
    <property type="entry name" value="Tscrpt_reg_HTH_GntR"/>
</dbReference>
<evidence type="ECO:0000256" key="4">
    <source>
        <dbReference type="SAM" id="Coils"/>
    </source>
</evidence>
<evidence type="ECO:0000313" key="6">
    <source>
        <dbReference type="EMBL" id="BAO35458.1"/>
    </source>
</evidence>
<dbReference type="GO" id="GO:0003700">
    <property type="term" value="F:DNA-binding transcription factor activity"/>
    <property type="evidence" value="ECO:0007669"/>
    <property type="project" value="InterPro"/>
</dbReference>
<dbReference type="SMART" id="SM00345">
    <property type="entry name" value="HTH_GNTR"/>
    <property type="match status" value="1"/>
</dbReference>
<feature type="coiled-coil region" evidence="4">
    <location>
        <begin position="132"/>
        <end position="159"/>
    </location>
</feature>
<proteinExistence type="predicted"/>